<proteinExistence type="predicted"/>
<accession>A0A518KD50</accession>
<name>A0A518KD50_9BACT</name>
<gene>
    <name evidence="1" type="ORF">Spa11_39290</name>
</gene>
<reference evidence="1 2" key="1">
    <citation type="submission" date="2019-02" db="EMBL/GenBank/DDBJ databases">
        <title>Deep-cultivation of Planctomycetes and their phenomic and genomic characterization uncovers novel biology.</title>
        <authorList>
            <person name="Wiegand S."/>
            <person name="Jogler M."/>
            <person name="Boedeker C."/>
            <person name="Pinto D."/>
            <person name="Vollmers J."/>
            <person name="Rivas-Marin E."/>
            <person name="Kohn T."/>
            <person name="Peeters S.H."/>
            <person name="Heuer A."/>
            <person name="Rast P."/>
            <person name="Oberbeckmann S."/>
            <person name="Bunk B."/>
            <person name="Jeske O."/>
            <person name="Meyerdierks A."/>
            <person name="Storesund J.E."/>
            <person name="Kallscheuer N."/>
            <person name="Luecker S."/>
            <person name="Lage O.M."/>
            <person name="Pohl T."/>
            <person name="Merkel B.J."/>
            <person name="Hornburger P."/>
            <person name="Mueller R.-W."/>
            <person name="Bruemmer F."/>
            <person name="Labrenz M."/>
            <person name="Spormann A.M."/>
            <person name="Op den Camp H."/>
            <person name="Overmann J."/>
            <person name="Amann R."/>
            <person name="Jetten M.S.M."/>
            <person name="Mascher T."/>
            <person name="Medema M.H."/>
            <person name="Devos D.P."/>
            <person name="Kaster A.-K."/>
            <person name="Ovreas L."/>
            <person name="Rohde M."/>
            <person name="Galperin M.Y."/>
            <person name="Jogler C."/>
        </authorList>
    </citation>
    <scope>NUCLEOTIDE SEQUENCE [LARGE SCALE GENOMIC DNA]</scope>
    <source>
        <strain evidence="1 2">Spa11</strain>
    </source>
</reference>
<dbReference type="SUPFAM" id="SSF51658">
    <property type="entry name" value="Xylose isomerase-like"/>
    <property type="match status" value="1"/>
</dbReference>
<keyword evidence="2" id="KW-1185">Reference proteome</keyword>
<evidence type="ECO:0000313" key="2">
    <source>
        <dbReference type="Proteomes" id="UP000316426"/>
    </source>
</evidence>
<evidence type="ECO:0008006" key="3">
    <source>
        <dbReference type="Google" id="ProtNLM"/>
    </source>
</evidence>
<protein>
    <recommendedName>
        <fullName evidence="3">Xylose isomerase-like TIM barrel</fullName>
    </recommendedName>
</protein>
<dbReference type="KEGG" id="bmei:Spa11_39290"/>
<evidence type="ECO:0000313" key="1">
    <source>
        <dbReference type="EMBL" id="QDV75708.1"/>
    </source>
</evidence>
<sequence>MERIFGFSTGALAFGDFARGIELQDRDGVSAIELSALRAHELAGAIAALPLLENARFKYRSFHAPSDFGGMSDREIVDRLRLVAEKGYPIILHPDAITDYQPWKELDELLLLENMDSRKRDFRTAREMLNCFKELPNARLCFDIGHARQIDPTMGVAIDLLARYRTRIAEVHLSEVDWTCHHVPISTSAALAFQRVASRIPAEIPVIIESVVKPEAIDAELVMAQRCLDPEDNLLSRPSVQTMAV</sequence>
<dbReference type="RefSeq" id="WP_145115451.1">
    <property type="nucleotide sequence ID" value="NZ_CP036349.1"/>
</dbReference>
<dbReference type="InterPro" id="IPR036237">
    <property type="entry name" value="Xyl_isomerase-like_sf"/>
</dbReference>
<dbReference type="EMBL" id="CP036349">
    <property type="protein sequence ID" value="QDV75708.1"/>
    <property type="molecule type" value="Genomic_DNA"/>
</dbReference>
<dbReference type="Gene3D" id="3.20.20.150">
    <property type="entry name" value="Divalent-metal-dependent TIM barrel enzymes"/>
    <property type="match status" value="1"/>
</dbReference>
<dbReference type="AlphaFoldDB" id="A0A518KD50"/>
<organism evidence="1 2">
    <name type="scientific">Botrimarina mediterranea</name>
    <dbReference type="NCBI Taxonomy" id="2528022"/>
    <lineage>
        <taxon>Bacteria</taxon>
        <taxon>Pseudomonadati</taxon>
        <taxon>Planctomycetota</taxon>
        <taxon>Planctomycetia</taxon>
        <taxon>Pirellulales</taxon>
        <taxon>Lacipirellulaceae</taxon>
        <taxon>Botrimarina</taxon>
    </lineage>
</organism>
<dbReference type="Proteomes" id="UP000316426">
    <property type="component" value="Chromosome"/>
</dbReference>